<dbReference type="InterPro" id="IPR011042">
    <property type="entry name" value="6-blade_b-propeller_TolB-like"/>
</dbReference>
<feature type="compositionally biased region" description="Basic and acidic residues" evidence="13">
    <location>
        <begin position="795"/>
        <end position="809"/>
    </location>
</feature>
<dbReference type="PROSITE" id="PS50026">
    <property type="entry name" value="EGF_3"/>
    <property type="match status" value="3"/>
</dbReference>
<feature type="domain" description="EGF-like" evidence="14">
    <location>
        <begin position="522"/>
        <end position="558"/>
    </location>
</feature>
<evidence type="ECO:0000256" key="12">
    <source>
        <dbReference type="PROSITE-ProRule" id="PRU00500"/>
    </source>
</evidence>
<dbReference type="Pfam" id="PF00058">
    <property type="entry name" value="Ldl_recept_b"/>
    <property type="match status" value="2"/>
</dbReference>
<feature type="compositionally biased region" description="Basic and acidic residues" evidence="13">
    <location>
        <begin position="873"/>
        <end position="888"/>
    </location>
</feature>
<feature type="domain" description="Thyroglobulin type-1" evidence="16">
    <location>
        <begin position="569"/>
        <end position="638"/>
    </location>
</feature>
<proteinExistence type="predicted"/>
<keyword evidence="18" id="KW-1185">Reference proteome</keyword>
<keyword evidence="6" id="KW-0677">Repeat</keyword>
<feature type="compositionally biased region" description="Gly residues" evidence="13">
    <location>
        <begin position="32"/>
        <end position="47"/>
    </location>
</feature>
<dbReference type="SUPFAM" id="SSF57610">
    <property type="entry name" value="Thyroglobulin type-1 domain"/>
    <property type="match status" value="7"/>
</dbReference>
<feature type="compositionally biased region" description="Gly residues" evidence="13">
    <location>
        <begin position="55"/>
        <end position="66"/>
    </location>
</feature>
<dbReference type="Gene3D" id="2.10.25.10">
    <property type="entry name" value="Laminin"/>
    <property type="match status" value="3"/>
</dbReference>
<keyword evidence="8 12" id="KW-1015">Disulfide bond</keyword>
<evidence type="ECO:0000313" key="18">
    <source>
        <dbReference type="Proteomes" id="UP001591681"/>
    </source>
</evidence>
<comment type="caution">
    <text evidence="10">Lacks conserved residue(s) required for the propagation of feature annotation.</text>
</comment>
<evidence type="ECO:0000256" key="2">
    <source>
        <dbReference type="ARBA" id="ARBA00022525"/>
    </source>
</evidence>
<feature type="disulfide bond" evidence="12">
    <location>
        <begin position="917"/>
        <end position="924"/>
    </location>
</feature>
<dbReference type="FunFam" id="2.10.25.10:FF:000038">
    <property type="entry name" value="Fibrillin 2"/>
    <property type="match status" value="2"/>
</dbReference>
<dbReference type="EMBL" id="JBHFQA010000005">
    <property type="protein sequence ID" value="KAL2098504.1"/>
    <property type="molecule type" value="Genomic_DNA"/>
</dbReference>
<dbReference type="Gene3D" id="2.120.10.30">
    <property type="entry name" value="TolB, C-terminal domain"/>
    <property type="match status" value="1"/>
</dbReference>
<feature type="region of interest" description="Disordered" evidence="13">
    <location>
        <begin position="778"/>
        <end position="818"/>
    </location>
</feature>
<evidence type="ECO:0000256" key="9">
    <source>
        <dbReference type="ARBA" id="ARBA00023180"/>
    </source>
</evidence>
<dbReference type="SUPFAM" id="SSF57196">
    <property type="entry name" value="EGF/Laminin"/>
    <property type="match status" value="1"/>
</dbReference>
<evidence type="ECO:0000259" key="15">
    <source>
        <dbReference type="PROSITE" id="PS50993"/>
    </source>
</evidence>
<feature type="domain" description="Thyroglobulin type-1" evidence="16">
    <location>
        <begin position="958"/>
        <end position="1024"/>
    </location>
</feature>
<sequence length="1392" mass="150755">MAGVGQEWGRSGGEWNREGQEWRGVGQEWSGAGVGQEWGRSGAGVEGSGIERGRSGAGVEGSGAGVGQEWSGAGVEGSGAGAEGSGVGQEWNRKGQEWGRSGGEWGRSGAGVGQERRGVGQERRGVGQELSSARCTPSTDCCLEWHHHMRGRLLPSSGILWVQYGVTCERSGLQCSQNAYCSDYPTGFCCHCRSGFYGNGLHCLPDGAPHRVNGKVSGVVTVGSTPVQLNNIDMHAYIVVGDGRAYTAVSEVPEPAGWALMPVAPIGGLFGWLFALELPNSLNGFTVTGAEFVRRADVTFYPGSERLSIVQTAKGLDAENYLSVDTQLQGSVPFIPPGATIQMEPFKQTFQYYPSVITSTSVREFTVVSAESGAETFSFQLRQNISHPYCRHGPRSGPETQELTVERVFAMYVKEERILRYAITNKIGPVGAGVPDAVNPCYAGSHDCDTTARCIPGEGQAYQCQCATGYRGDGRNCYDIDECAEQLSSCGTHSQCENLQGSHRCRCQPGYEFGFDGRTCIDMDECRSQPCHAQATCSNTLGSFQCQCLAGFRGDGFQCYPSTGPERPKTACEYHRDSMQGSQDGFSLLGAFVPECDEQGQFRPLQCHGSTGHCWCVDSQGQERAGTRAPPGSPQPNCDQPVRPGRPKTQCEHHRDSLQGSQGGVGAFVPQCDEDGQYRPLQCHGSTGHCWCVDSQGQERSGTRTPAGTPPINCDQPVRPERPKTQCERHRDSAQGSQDGFPLRGAFVPECDEQGQYRPLQCHGSTGHCWCVDSQGQERAGTRAPPGSPQPNCDQPERPKTQCERHRDSVQGSQDGFPLVGAFVPECDEQGQYRPLQCHGSTGHCWCVDSQGQERAGTRAPPGSPQPNCDQPVRPERPKTQCERHRDSVQGSQDGFPLLGAFVPECDEQGQYRPLQCHGSTGHCWCVDSQGQERAGTRAPPGSPQPNCNEPVHPEQPKTQCEHHRDSLQGSQGAVGAFVPQCDEQGQYRPLQCHGSTGHCWCVDSQGQERSGTRTPPGTTPTNCNAPVTAPPTQQPETVCERWRASLIEHYGGQPDPRQYLPQCDAAGEFSPVQCYGDSSYCWCVDRDGREVPGTRSNDAVKPACIATVAPPTARPLPRPDVTPPPVGVSLLYAQGQKIGALPLTGTRMDKDKASVLLQLHGSIVVGVAHDCRERKVYWTDIAGRTINRAGLEAGSEPEVLINTGLTSPEGLALDVARRSMFWVDSTLDKIETSNLDGTGRRVLFDTDLVNPRAIVVDSSSGTLYWTDWNREAPKIESASVNGQNRKVLVREGIGLPNALTVNPASRQVCWADAGTKQLECISPDGTGRHVVHSGLNYPFAMVFHANHFYYTDWRRDAIIAMSKATSQITDDYLPEQRSHLYGMAVASPNCL</sequence>
<evidence type="ECO:0000259" key="16">
    <source>
        <dbReference type="PROSITE" id="PS51162"/>
    </source>
</evidence>
<dbReference type="InterPro" id="IPR006605">
    <property type="entry name" value="G2_nidogen/fibulin_G2F"/>
</dbReference>
<feature type="domain" description="EGF-like" evidence="14">
    <location>
        <begin position="479"/>
        <end position="521"/>
    </location>
</feature>
<organism evidence="17 18">
    <name type="scientific">Coilia grayii</name>
    <name type="common">Gray's grenadier anchovy</name>
    <dbReference type="NCBI Taxonomy" id="363190"/>
    <lineage>
        <taxon>Eukaryota</taxon>
        <taxon>Metazoa</taxon>
        <taxon>Chordata</taxon>
        <taxon>Craniata</taxon>
        <taxon>Vertebrata</taxon>
        <taxon>Euteleostomi</taxon>
        <taxon>Actinopterygii</taxon>
        <taxon>Neopterygii</taxon>
        <taxon>Teleostei</taxon>
        <taxon>Clupei</taxon>
        <taxon>Clupeiformes</taxon>
        <taxon>Clupeoidei</taxon>
        <taxon>Engraulidae</taxon>
        <taxon>Coilinae</taxon>
        <taxon>Coilia</taxon>
    </lineage>
</organism>
<feature type="disulfide bond" evidence="12">
    <location>
        <begin position="1075"/>
        <end position="1082"/>
    </location>
</feature>
<evidence type="ECO:0008006" key="19">
    <source>
        <dbReference type="Google" id="ProtNLM"/>
    </source>
</evidence>
<feature type="domain" description="Nidogen G2 beta-barrel" evidence="15">
    <location>
        <begin position="208"/>
        <end position="437"/>
    </location>
</feature>
<dbReference type="Proteomes" id="UP001591681">
    <property type="component" value="Unassembled WGS sequence"/>
</dbReference>
<keyword evidence="9" id="KW-0325">Glycoprotein</keyword>
<keyword evidence="2" id="KW-0964">Secreted</keyword>
<dbReference type="CDD" id="cd00191">
    <property type="entry name" value="TY"/>
    <property type="match status" value="7"/>
</dbReference>
<dbReference type="SUPFAM" id="SSF54511">
    <property type="entry name" value="GFP-like"/>
    <property type="match status" value="1"/>
</dbReference>
<dbReference type="SUPFAM" id="SSF57184">
    <property type="entry name" value="Growth factor receptor domain"/>
    <property type="match status" value="1"/>
</dbReference>
<dbReference type="PANTHER" id="PTHR12352:SF3">
    <property type="entry name" value="NIDOGEN-2"/>
    <property type="match status" value="1"/>
</dbReference>
<feature type="region of interest" description="Disordered" evidence="13">
    <location>
        <begin position="1"/>
        <end position="135"/>
    </location>
</feature>
<reference evidence="17 18" key="1">
    <citation type="submission" date="2024-09" db="EMBL/GenBank/DDBJ databases">
        <title>A chromosome-level genome assembly of Gray's grenadier anchovy, Coilia grayii.</title>
        <authorList>
            <person name="Fu Z."/>
        </authorList>
    </citation>
    <scope>NUCLEOTIDE SEQUENCE [LARGE SCALE GENOMIC DNA]</scope>
    <source>
        <strain evidence="17">G4</strain>
        <tissue evidence="17">Muscle</tissue>
    </source>
</reference>
<feature type="region of interest" description="Disordered" evidence="13">
    <location>
        <begin position="933"/>
        <end position="958"/>
    </location>
</feature>
<dbReference type="GO" id="GO:0030855">
    <property type="term" value="P:epithelial cell differentiation"/>
    <property type="evidence" value="ECO:0007669"/>
    <property type="project" value="UniProtKB-ARBA"/>
</dbReference>
<dbReference type="Pfam" id="PF12947">
    <property type="entry name" value="EGF_3"/>
    <property type="match status" value="1"/>
</dbReference>
<feature type="compositionally biased region" description="Gly residues" evidence="13">
    <location>
        <begin position="100"/>
        <end position="112"/>
    </location>
</feature>
<feature type="region of interest" description="Disordered" evidence="13">
    <location>
        <begin position="625"/>
        <end position="662"/>
    </location>
</feature>
<feature type="repeat" description="LDL-receptor class B" evidence="11">
    <location>
        <begin position="1262"/>
        <end position="1306"/>
    </location>
</feature>
<feature type="region of interest" description="Disordered" evidence="13">
    <location>
        <begin position="1011"/>
        <end position="1036"/>
    </location>
</feature>
<comment type="caution">
    <text evidence="17">The sequence shown here is derived from an EMBL/GenBank/DDBJ whole genome shotgun (WGS) entry which is preliminary data.</text>
</comment>
<dbReference type="Gene3D" id="4.10.800.10">
    <property type="entry name" value="Thyroglobulin type-1"/>
    <property type="match status" value="7"/>
</dbReference>
<feature type="compositionally biased region" description="Basic and acidic residues" evidence="13">
    <location>
        <begin position="114"/>
        <end position="126"/>
    </location>
</feature>
<evidence type="ECO:0000256" key="4">
    <source>
        <dbReference type="ARBA" id="ARBA00022536"/>
    </source>
</evidence>
<keyword evidence="4 10" id="KW-0245">EGF-like domain</keyword>
<feature type="domain" description="Thyroglobulin type-1" evidence="16">
    <location>
        <begin position="800"/>
        <end position="869"/>
    </location>
</feature>
<dbReference type="PROSITE" id="PS51120">
    <property type="entry name" value="LDLRB"/>
    <property type="match status" value="3"/>
</dbReference>
<comment type="subcellular location">
    <subcellularLocation>
        <location evidence="1">Secreted</location>
        <location evidence="1">Extracellular space</location>
        <location evidence="1">Extracellular matrix</location>
    </subcellularLocation>
</comment>
<accession>A0ABD1KH06</accession>
<evidence type="ECO:0000313" key="17">
    <source>
        <dbReference type="EMBL" id="KAL2098504.1"/>
    </source>
</evidence>
<feature type="disulfide bond" evidence="12">
    <location>
        <begin position="838"/>
        <end position="845"/>
    </location>
</feature>
<evidence type="ECO:0000256" key="11">
    <source>
        <dbReference type="PROSITE-ProRule" id="PRU00461"/>
    </source>
</evidence>
<dbReference type="PROSITE" id="PS01186">
    <property type="entry name" value="EGF_2"/>
    <property type="match status" value="3"/>
</dbReference>
<evidence type="ECO:0000256" key="1">
    <source>
        <dbReference type="ARBA" id="ARBA00004498"/>
    </source>
</evidence>
<dbReference type="InterPro" id="IPR001881">
    <property type="entry name" value="EGF-like_Ca-bd_dom"/>
</dbReference>
<dbReference type="FunFam" id="2.120.10.30:FF:000241">
    <property type="entry name" value="Low-density lipoprotein receptor-related protein 6"/>
    <property type="match status" value="1"/>
</dbReference>
<evidence type="ECO:0000256" key="5">
    <source>
        <dbReference type="ARBA" id="ARBA00022729"/>
    </source>
</evidence>
<dbReference type="SMART" id="SM00179">
    <property type="entry name" value="EGF_CA"/>
    <property type="match status" value="3"/>
</dbReference>
<dbReference type="FunFam" id="4.10.800.10:FF:000001">
    <property type="entry name" value="Testican-3 isoform 2"/>
    <property type="match status" value="5"/>
</dbReference>
<feature type="domain" description="Thyroglobulin type-1" evidence="16">
    <location>
        <begin position="724"/>
        <end position="793"/>
    </location>
</feature>
<dbReference type="InterPro" id="IPR000742">
    <property type="entry name" value="EGF"/>
</dbReference>
<name>A0ABD1KH06_9TELE</name>
<dbReference type="InterPro" id="IPR018097">
    <property type="entry name" value="EGF_Ca-bd_CS"/>
</dbReference>
<dbReference type="SMART" id="SM00682">
    <property type="entry name" value="G2F"/>
    <property type="match status" value="1"/>
</dbReference>
<dbReference type="PROSITE" id="PS50993">
    <property type="entry name" value="NIDOGEN_G2"/>
    <property type="match status" value="1"/>
</dbReference>
<evidence type="ECO:0000256" key="10">
    <source>
        <dbReference type="PROSITE-ProRule" id="PRU00076"/>
    </source>
</evidence>
<evidence type="ECO:0000256" key="3">
    <source>
        <dbReference type="ARBA" id="ARBA00022530"/>
    </source>
</evidence>
<evidence type="ECO:0000259" key="14">
    <source>
        <dbReference type="PROSITE" id="PS50026"/>
    </source>
</evidence>
<feature type="domain" description="EGF-like" evidence="14">
    <location>
        <begin position="437"/>
        <end position="478"/>
    </location>
</feature>
<dbReference type="SMART" id="SM00181">
    <property type="entry name" value="EGF"/>
    <property type="match status" value="4"/>
</dbReference>
<dbReference type="SMART" id="SM00135">
    <property type="entry name" value="LY"/>
    <property type="match status" value="5"/>
</dbReference>
<dbReference type="Gene3D" id="2.40.155.10">
    <property type="entry name" value="Green fluorescent protein"/>
    <property type="match status" value="1"/>
</dbReference>
<gene>
    <name evidence="17" type="ORF">ACEWY4_004984</name>
</gene>
<dbReference type="PROSITE" id="PS00484">
    <property type="entry name" value="THYROGLOBULIN_1_1"/>
    <property type="match status" value="6"/>
</dbReference>
<evidence type="ECO:0000256" key="7">
    <source>
        <dbReference type="ARBA" id="ARBA00022837"/>
    </source>
</evidence>
<feature type="disulfide bond" evidence="12">
    <location>
        <begin position="762"/>
        <end position="769"/>
    </location>
</feature>
<evidence type="ECO:0000256" key="8">
    <source>
        <dbReference type="ARBA" id="ARBA00023157"/>
    </source>
</evidence>
<dbReference type="PANTHER" id="PTHR12352">
    <property type="entry name" value="SECRETED MODULAR CALCIUM-BINDING PROTEIN"/>
    <property type="match status" value="1"/>
</dbReference>
<keyword evidence="7" id="KW-0106">Calcium</keyword>
<dbReference type="PROSITE" id="PS01187">
    <property type="entry name" value="EGF_CA"/>
    <property type="match status" value="1"/>
</dbReference>
<feature type="disulfide bond" evidence="12">
    <location>
        <begin position="993"/>
        <end position="1000"/>
    </location>
</feature>
<dbReference type="PROSITE" id="PS00010">
    <property type="entry name" value="ASX_HYDROXYL"/>
    <property type="match status" value="1"/>
</dbReference>
<dbReference type="InterPro" id="IPR009017">
    <property type="entry name" value="GFP"/>
</dbReference>
<evidence type="ECO:0000256" key="13">
    <source>
        <dbReference type="SAM" id="MobiDB-lite"/>
    </source>
</evidence>
<dbReference type="InterPro" id="IPR000152">
    <property type="entry name" value="EGF-type_Asp/Asn_hydroxyl_site"/>
</dbReference>
<dbReference type="InterPro" id="IPR049883">
    <property type="entry name" value="NOTCH1_EGF-like"/>
</dbReference>
<dbReference type="PROSITE" id="PS51162">
    <property type="entry name" value="THYROGLOBULIN_1_2"/>
    <property type="match status" value="7"/>
</dbReference>
<dbReference type="SMART" id="SM00211">
    <property type="entry name" value="TY"/>
    <property type="match status" value="7"/>
</dbReference>
<keyword evidence="3" id="KW-0272">Extracellular matrix</keyword>
<feature type="domain" description="Thyroglobulin type-1" evidence="16">
    <location>
        <begin position="648"/>
        <end position="714"/>
    </location>
</feature>
<keyword evidence="5" id="KW-0732">Signal</keyword>
<dbReference type="Pfam" id="PF07645">
    <property type="entry name" value="EGF_CA"/>
    <property type="match status" value="1"/>
</dbReference>
<dbReference type="InterPro" id="IPR036857">
    <property type="entry name" value="Thyroglobulin_1_sf"/>
</dbReference>
<dbReference type="InterPro" id="IPR000716">
    <property type="entry name" value="Thyroglobulin_1"/>
</dbReference>
<dbReference type="InterPro" id="IPR051950">
    <property type="entry name" value="Dev_reg/Prot_inhib"/>
</dbReference>
<feature type="domain" description="Thyroglobulin type-1" evidence="16">
    <location>
        <begin position="879"/>
        <end position="948"/>
    </location>
</feature>
<dbReference type="InterPro" id="IPR009030">
    <property type="entry name" value="Growth_fac_rcpt_cys_sf"/>
</dbReference>
<evidence type="ECO:0000256" key="6">
    <source>
        <dbReference type="ARBA" id="ARBA00022737"/>
    </source>
</evidence>
<protein>
    <recommendedName>
        <fullName evidence="19">Nidogen 2a (osteonidogen)</fullName>
    </recommendedName>
</protein>
<dbReference type="FunFam" id="2.10.25.10:FF:000281">
    <property type="entry name" value="Nidogen 1"/>
    <property type="match status" value="1"/>
</dbReference>
<dbReference type="InterPro" id="IPR024731">
    <property type="entry name" value="NELL2-like_EGF"/>
</dbReference>
<feature type="compositionally biased region" description="Gly residues" evidence="13">
    <location>
        <begin position="74"/>
        <end position="87"/>
    </location>
</feature>
<feature type="compositionally biased region" description="Low complexity" evidence="13">
    <location>
        <begin position="1013"/>
        <end position="1022"/>
    </location>
</feature>
<dbReference type="SUPFAM" id="SSF63825">
    <property type="entry name" value="YWTD domain"/>
    <property type="match status" value="1"/>
</dbReference>
<feature type="domain" description="Thyroglobulin type-1" evidence="16">
    <location>
        <begin position="1037"/>
        <end position="1105"/>
    </location>
</feature>
<dbReference type="CDD" id="cd00255">
    <property type="entry name" value="nidG2"/>
    <property type="match status" value="1"/>
</dbReference>
<dbReference type="CDD" id="cd00054">
    <property type="entry name" value="EGF_CA"/>
    <property type="match status" value="2"/>
</dbReference>
<feature type="disulfide bond" evidence="12">
    <location>
        <begin position="683"/>
        <end position="690"/>
    </location>
</feature>
<dbReference type="Pfam" id="PF00086">
    <property type="entry name" value="Thyroglobulin_1"/>
    <property type="match status" value="7"/>
</dbReference>
<feature type="repeat" description="LDL-receptor class B" evidence="11">
    <location>
        <begin position="1219"/>
        <end position="1261"/>
    </location>
</feature>
<feature type="repeat" description="LDL-receptor class B" evidence="11">
    <location>
        <begin position="1175"/>
        <end position="1218"/>
    </location>
</feature>
<feature type="region of interest" description="Disordered" evidence="13">
    <location>
        <begin position="854"/>
        <end position="896"/>
    </location>
</feature>
<feature type="disulfide bond" evidence="12">
    <location>
        <begin position="607"/>
        <end position="614"/>
    </location>
</feature>
<dbReference type="Pfam" id="PF07474">
    <property type="entry name" value="G2F"/>
    <property type="match status" value="1"/>
</dbReference>
<feature type="region of interest" description="Disordered" evidence="13">
    <location>
        <begin position="700"/>
        <end position="723"/>
    </location>
</feature>
<dbReference type="InterPro" id="IPR000033">
    <property type="entry name" value="LDLR_classB_rpt"/>
</dbReference>